<gene>
    <name evidence="3" type="ORF">HDF22_005892</name>
</gene>
<protein>
    <submittedName>
        <fullName evidence="3">tRNA U34 5-methylaminomethyl-2-thiouridine-forming methyltransferase MnmC</fullName>
    </submittedName>
</protein>
<evidence type="ECO:0000313" key="4">
    <source>
        <dbReference type="Proteomes" id="UP000548326"/>
    </source>
</evidence>
<dbReference type="PANTHER" id="PTHR39963">
    <property type="entry name" value="SLL0983 PROTEIN"/>
    <property type="match status" value="1"/>
</dbReference>
<dbReference type="Gene3D" id="3.40.50.150">
    <property type="entry name" value="Vaccinia Virus protein VP39"/>
    <property type="match status" value="1"/>
</dbReference>
<dbReference type="SUPFAM" id="SSF53335">
    <property type="entry name" value="S-adenosyl-L-methionine-dependent methyltransferases"/>
    <property type="match status" value="1"/>
</dbReference>
<proteinExistence type="predicted"/>
<dbReference type="InterPro" id="IPR008471">
    <property type="entry name" value="MnmC-like_methylTransf"/>
</dbReference>
<dbReference type="NCBIfam" id="NF033855">
    <property type="entry name" value="tRNA_MNMC2"/>
    <property type="match status" value="1"/>
</dbReference>
<dbReference type="GO" id="GO:0032259">
    <property type="term" value="P:methylation"/>
    <property type="evidence" value="ECO:0007669"/>
    <property type="project" value="UniProtKB-KW"/>
</dbReference>
<dbReference type="GO" id="GO:0016645">
    <property type="term" value="F:oxidoreductase activity, acting on the CH-NH group of donors"/>
    <property type="evidence" value="ECO:0007669"/>
    <property type="project" value="InterPro"/>
</dbReference>
<dbReference type="RefSeq" id="WP_317617989.1">
    <property type="nucleotide sequence ID" value="NZ_JACHCA010000030.1"/>
</dbReference>
<dbReference type="InterPro" id="IPR029063">
    <property type="entry name" value="SAM-dependent_MTases_sf"/>
</dbReference>
<organism evidence="3 4">
    <name type="scientific">Mucilaginibacter lappiensis</name>
    <dbReference type="NCBI Taxonomy" id="354630"/>
    <lineage>
        <taxon>Bacteria</taxon>
        <taxon>Pseudomonadati</taxon>
        <taxon>Bacteroidota</taxon>
        <taxon>Sphingobacteriia</taxon>
        <taxon>Sphingobacteriales</taxon>
        <taxon>Sphingobacteriaceae</taxon>
        <taxon>Mucilaginibacter</taxon>
    </lineage>
</organism>
<reference evidence="3 4" key="1">
    <citation type="submission" date="2020-08" db="EMBL/GenBank/DDBJ databases">
        <title>Genomic Encyclopedia of Type Strains, Phase IV (KMG-V): Genome sequencing to study the core and pangenomes of soil and plant-associated prokaryotes.</title>
        <authorList>
            <person name="Whitman W."/>
        </authorList>
    </citation>
    <scope>NUCLEOTIDE SEQUENCE [LARGE SCALE GENOMIC DNA]</scope>
    <source>
        <strain evidence="3 4">MP601</strain>
    </source>
</reference>
<accession>A0A841JKN1</accession>
<evidence type="ECO:0000259" key="2">
    <source>
        <dbReference type="Pfam" id="PF05430"/>
    </source>
</evidence>
<dbReference type="EMBL" id="JACHCA010000030">
    <property type="protein sequence ID" value="MBB6131739.1"/>
    <property type="molecule type" value="Genomic_DNA"/>
</dbReference>
<dbReference type="InterPro" id="IPR047785">
    <property type="entry name" value="tRNA_MNMC2"/>
</dbReference>
<keyword evidence="3" id="KW-0489">Methyltransferase</keyword>
<feature type="region of interest" description="Disordered" evidence="1">
    <location>
        <begin position="1"/>
        <end position="20"/>
    </location>
</feature>
<evidence type="ECO:0000313" key="3">
    <source>
        <dbReference type="EMBL" id="MBB6131739.1"/>
    </source>
</evidence>
<dbReference type="PANTHER" id="PTHR39963:SF1">
    <property type="entry name" value="MNMC-LIKE METHYLTRANSFERASE DOMAIN-CONTAINING PROTEIN"/>
    <property type="match status" value="1"/>
</dbReference>
<feature type="domain" description="MnmC-like methyltransferase" evidence="2">
    <location>
        <begin position="134"/>
        <end position="245"/>
    </location>
</feature>
<keyword evidence="3" id="KW-0808">Transferase</keyword>
<dbReference type="Proteomes" id="UP000548326">
    <property type="component" value="Unassembled WGS sequence"/>
</dbReference>
<dbReference type="GO" id="GO:0004808">
    <property type="term" value="F:tRNA (5-methylaminomethyl-2-thiouridylate)(34)-methyltransferase activity"/>
    <property type="evidence" value="ECO:0007669"/>
    <property type="project" value="InterPro"/>
</dbReference>
<dbReference type="Pfam" id="PF05430">
    <property type="entry name" value="Methyltransf_30"/>
    <property type="match status" value="1"/>
</dbReference>
<dbReference type="AlphaFoldDB" id="A0A841JKN1"/>
<evidence type="ECO:0000256" key="1">
    <source>
        <dbReference type="SAM" id="MobiDB-lite"/>
    </source>
</evidence>
<comment type="caution">
    <text evidence="3">The sequence shown here is derived from an EMBL/GenBank/DDBJ whole genome shotgun (WGS) entry which is preliminary data.</text>
</comment>
<name>A0A841JKN1_9SPHI</name>
<sequence>MTIHHIETTNSCKAQNHEPRSMNHELKIVTTADGSKTIYNAQVGEHYHSRHGALQESLHVFVNAGLDYFLAKTNVQEASILEVGFGTGLNFLLSSNYCTRHQIKLQYTGIEAYPLTADMMAQTGYEQYIPAGLWASYLQHYPDALKNEVSIDADTQLQIAHCKLMEFKTDQLFDILYFDAFAAVHQPEMWDLPAISHVAQFLKPGGVFVTYAITGNLKRMLKSLGFTIQKIPGAPGKREMLRAVKEA</sequence>